<dbReference type="EMBL" id="CM055755">
    <property type="protein sequence ID" value="KAJ7990557.1"/>
    <property type="molecule type" value="Genomic_DNA"/>
</dbReference>
<sequence length="329" mass="37931">MKNNDTRIAVDPVSTIQWIIYIPTLVVGLPLNLAALYLIVFRLRRWTESSVYLSNLIVNDVLLLFSLPFKMYAYERTWDLSMTFCSFLESLVFVNVYGSIVFIVCVSADRYVSLQFPFSKGLRSPRKAALVCLAVWAVIFGFTAPVYQLHERDNATLANANATKCFQDFSKKTWQKKWIIVTLESVFLVCTACVMFFSVRVMHILRQLRQRNPLDKKLRNNKSVKIVLSNLVAFLLCFIPYHVTVFIYFLAKSHTENPSFLRKCVHIASTVGSVNCLTDGFCYYLVLKESLRGGEEEDVFRKHLDDKVKEGTRDSCRWTGRGQAMMRTR</sequence>
<name>A0ACC2FGX9_DALPE</name>
<accession>A0ACC2FGX9</accession>
<comment type="caution">
    <text evidence="1">The sequence shown here is derived from an EMBL/GenBank/DDBJ whole genome shotgun (WGS) entry which is preliminary data.</text>
</comment>
<organism evidence="1 2">
    <name type="scientific">Dallia pectoralis</name>
    <name type="common">Alaska blackfish</name>
    <dbReference type="NCBI Taxonomy" id="75939"/>
    <lineage>
        <taxon>Eukaryota</taxon>
        <taxon>Metazoa</taxon>
        <taxon>Chordata</taxon>
        <taxon>Craniata</taxon>
        <taxon>Vertebrata</taxon>
        <taxon>Euteleostomi</taxon>
        <taxon>Actinopterygii</taxon>
        <taxon>Neopterygii</taxon>
        <taxon>Teleostei</taxon>
        <taxon>Protacanthopterygii</taxon>
        <taxon>Esociformes</taxon>
        <taxon>Umbridae</taxon>
        <taxon>Dallia</taxon>
    </lineage>
</organism>
<dbReference type="Proteomes" id="UP001157502">
    <property type="component" value="Chromosome 28"/>
</dbReference>
<evidence type="ECO:0000313" key="1">
    <source>
        <dbReference type="EMBL" id="KAJ7990557.1"/>
    </source>
</evidence>
<keyword evidence="2" id="KW-1185">Reference proteome</keyword>
<evidence type="ECO:0000313" key="2">
    <source>
        <dbReference type="Proteomes" id="UP001157502"/>
    </source>
</evidence>
<reference evidence="1" key="1">
    <citation type="submission" date="2021-05" db="EMBL/GenBank/DDBJ databases">
        <authorList>
            <person name="Pan Q."/>
            <person name="Jouanno E."/>
            <person name="Zahm M."/>
            <person name="Klopp C."/>
            <person name="Cabau C."/>
            <person name="Louis A."/>
            <person name="Berthelot C."/>
            <person name="Parey E."/>
            <person name="Roest Crollius H."/>
            <person name="Montfort J."/>
            <person name="Robinson-Rechavi M."/>
            <person name="Bouchez O."/>
            <person name="Lampietro C."/>
            <person name="Lopez Roques C."/>
            <person name="Donnadieu C."/>
            <person name="Postlethwait J."/>
            <person name="Bobe J."/>
            <person name="Dillon D."/>
            <person name="Chandos A."/>
            <person name="von Hippel F."/>
            <person name="Guiguen Y."/>
        </authorList>
    </citation>
    <scope>NUCLEOTIDE SEQUENCE</scope>
    <source>
        <strain evidence="1">YG-Jan2019</strain>
    </source>
</reference>
<gene>
    <name evidence="1" type="ORF">DPEC_G00301630</name>
</gene>
<protein>
    <submittedName>
        <fullName evidence="1">Uncharacterized protein</fullName>
    </submittedName>
</protein>
<proteinExistence type="predicted"/>